<name>A0ABV4UY15_9BACL</name>
<dbReference type="InterPro" id="IPR015943">
    <property type="entry name" value="WD40/YVTN_repeat-like_dom_sf"/>
</dbReference>
<organism evidence="1 2">
    <name type="scientific">Paenibacillus oleatilyticus</name>
    <dbReference type="NCBI Taxonomy" id="2594886"/>
    <lineage>
        <taxon>Bacteria</taxon>
        <taxon>Bacillati</taxon>
        <taxon>Bacillota</taxon>
        <taxon>Bacilli</taxon>
        <taxon>Bacillales</taxon>
        <taxon>Paenibacillaceae</taxon>
        <taxon>Paenibacillus</taxon>
    </lineage>
</organism>
<gene>
    <name evidence="1" type="ORF">ACEU3E_04130</name>
</gene>
<proteinExistence type="predicted"/>
<dbReference type="RefSeq" id="WP_373948792.1">
    <property type="nucleotide sequence ID" value="NZ_JBHDLN010000002.1"/>
</dbReference>
<evidence type="ECO:0000313" key="1">
    <source>
        <dbReference type="EMBL" id="MFB0841345.1"/>
    </source>
</evidence>
<dbReference type="EMBL" id="JBHDLN010000002">
    <property type="protein sequence ID" value="MFB0841345.1"/>
    <property type="molecule type" value="Genomic_DNA"/>
</dbReference>
<keyword evidence="2" id="KW-1185">Reference proteome</keyword>
<dbReference type="SUPFAM" id="SSF82171">
    <property type="entry name" value="DPP6 N-terminal domain-like"/>
    <property type="match status" value="1"/>
</dbReference>
<reference evidence="1 2" key="1">
    <citation type="submission" date="2024-09" db="EMBL/GenBank/DDBJ databases">
        <authorList>
            <person name="Makale K.P.P."/>
            <person name="Makhzoum A."/>
            <person name="Rantong G."/>
            <person name="Rahube T.O."/>
        </authorList>
    </citation>
    <scope>NUCLEOTIDE SEQUENCE [LARGE SCALE GENOMIC DNA]</scope>
    <source>
        <strain evidence="1 2">KM_D13</strain>
    </source>
</reference>
<comment type="caution">
    <text evidence="1">The sequence shown here is derived from an EMBL/GenBank/DDBJ whole genome shotgun (WGS) entry which is preliminary data.</text>
</comment>
<dbReference type="Gene3D" id="2.130.10.10">
    <property type="entry name" value="YVTN repeat-like/Quinoprotein amine dehydrogenase"/>
    <property type="match status" value="1"/>
</dbReference>
<accession>A0ABV4UY15</accession>
<sequence>MIKNALAVCMSITLLLISFLQPELTFLGSNGLEGSYAAVAAREVTAKEVTPEAVPAPDLGWLLLAKDTDTLYDSGYKFVTLSRAENVTVVSIDFQAIMDDLIKRKVIGVNSRNMHLDHFAENGRKAYFISEKIPSDSAKFAEEVIEGYDFIDSKVFVRETYAREAGHLDDYIALFTPDRKQYIANSTEGLTLYHLEKQKKIRTMFANERKSGIERSPYAFSQDNQKLLVRESNENNDYVIYDVNHSKELYRNSSLARTLSKLEDGITRIATQFDEKGNTVVSLVNDNEVRRLDLPPETMNAVLAPDNKSVVYKLRESNYLYLKDLETDKDRVLWELPPNYSVRFWFSSGALPQVITQHAVEDQASKKFLACQKALEERGQFSVKDGTVDYQSGLRIFPLLHFIMTKQSVPANRPEQSVFMKDNPIFVTRNEKYANTLVFATIHSQRTGVLQGGVGFPDNEVTRYYEPMVFGEQSGFTPQVPKTDVDPLNKSVHVNRETWENEIGELTKPCDESLILPPTKTDPSFFKNYHAIYPFSKEIDFVAGADGVGLGLKAYGHRYPDENKIQIPILIYCPEGRVENVVMIQDGIELTFKKDQFYDDWQRWLGKEWHAFTSEKIDFDENVFADADFANIHSKLPPFISQNPSMIRVTINGEKVEFVNH</sequence>
<dbReference type="Proteomes" id="UP001575622">
    <property type="component" value="Unassembled WGS sequence"/>
</dbReference>
<protein>
    <submittedName>
        <fullName evidence="1">Uncharacterized protein</fullName>
    </submittedName>
</protein>
<evidence type="ECO:0000313" key="2">
    <source>
        <dbReference type="Proteomes" id="UP001575622"/>
    </source>
</evidence>